<accession>A0AAV9U3U6</accession>
<evidence type="ECO:0000313" key="6">
    <source>
        <dbReference type="EMBL" id="KAK6332530.1"/>
    </source>
</evidence>
<sequence length="290" mass="31126">MYELLVIKLVCTLCVFAGYFVEGQSSNHNVFLTPTTDSKVITGQPFEIRWRNLAGRTVDLVLFNFSSPGNRVYDDSTYLALDLVNVGSYIWNVPNSPPGGPYKISIINRRGTLTSQISEEFNISTEASPSSRLPVAATTLVPRVLSAVADPSISASFITANETVPIPQITSNSTTTSIIPGPTSPPPSQSKTVSTGTIVGAAMGGFVFLLSSSLLAMWYIGKGRKQRHGKADLPNIPLPPDMNNQSIWDGRATYSYNPTRATPDIYPGQGDPSRDVGGGAVAPASEWRGR</sequence>
<reference evidence="6 7" key="1">
    <citation type="submission" date="2019-10" db="EMBL/GenBank/DDBJ databases">
        <authorList>
            <person name="Palmer J.M."/>
        </authorList>
    </citation>
    <scope>NUCLEOTIDE SEQUENCE [LARGE SCALE GENOMIC DNA]</scope>
    <source>
        <strain evidence="6 7">TWF730</strain>
    </source>
</reference>
<keyword evidence="3" id="KW-0812">Transmembrane</keyword>
<evidence type="ECO:0000256" key="4">
    <source>
        <dbReference type="SAM" id="SignalP"/>
    </source>
</evidence>
<feature type="signal peptide" evidence="4">
    <location>
        <begin position="1"/>
        <end position="23"/>
    </location>
</feature>
<evidence type="ECO:0000256" key="1">
    <source>
        <dbReference type="ARBA" id="ARBA00022729"/>
    </source>
</evidence>
<comment type="caution">
    <text evidence="6">The sequence shown here is derived from an EMBL/GenBank/DDBJ whole genome shotgun (WGS) entry which is preliminary data.</text>
</comment>
<name>A0AAV9U3U6_9PEZI</name>
<proteinExistence type="predicted"/>
<dbReference type="Proteomes" id="UP001373714">
    <property type="component" value="Unassembled WGS sequence"/>
</dbReference>
<feature type="transmembrane region" description="Helical" evidence="3">
    <location>
        <begin position="198"/>
        <end position="220"/>
    </location>
</feature>
<evidence type="ECO:0000256" key="3">
    <source>
        <dbReference type="SAM" id="Phobius"/>
    </source>
</evidence>
<evidence type="ECO:0000313" key="7">
    <source>
        <dbReference type="Proteomes" id="UP001373714"/>
    </source>
</evidence>
<protein>
    <recommendedName>
        <fullName evidence="5">Yeast cell wall synthesis Kre9/Knh1-like N-terminal domain-containing protein</fullName>
    </recommendedName>
</protein>
<dbReference type="Pfam" id="PF10342">
    <property type="entry name" value="Kre9_KNH"/>
    <property type="match status" value="1"/>
</dbReference>
<keyword evidence="1 4" id="KW-0732">Signal</keyword>
<feature type="chain" id="PRO_5043664842" description="Yeast cell wall synthesis Kre9/Knh1-like N-terminal domain-containing protein" evidence="4">
    <location>
        <begin position="24"/>
        <end position="290"/>
    </location>
</feature>
<dbReference type="AlphaFoldDB" id="A0AAV9U3U6"/>
<keyword evidence="7" id="KW-1185">Reference proteome</keyword>
<organism evidence="6 7">
    <name type="scientific">Orbilia blumenaviensis</name>
    <dbReference type="NCBI Taxonomy" id="1796055"/>
    <lineage>
        <taxon>Eukaryota</taxon>
        <taxon>Fungi</taxon>
        <taxon>Dikarya</taxon>
        <taxon>Ascomycota</taxon>
        <taxon>Pezizomycotina</taxon>
        <taxon>Orbiliomycetes</taxon>
        <taxon>Orbiliales</taxon>
        <taxon>Orbiliaceae</taxon>
        <taxon>Orbilia</taxon>
    </lineage>
</organism>
<gene>
    <name evidence="6" type="ORF">TWF730_004192</name>
</gene>
<feature type="region of interest" description="Disordered" evidence="2">
    <location>
        <begin position="259"/>
        <end position="290"/>
    </location>
</feature>
<evidence type="ECO:0000256" key="2">
    <source>
        <dbReference type="SAM" id="MobiDB-lite"/>
    </source>
</evidence>
<dbReference type="InterPro" id="IPR018466">
    <property type="entry name" value="Kre9/Knh1-like_N"/>
</dbReference>
<keyword evidence="3" id="KW-1133">Transmembrane helix</keyword>
<feature type="domain" description="Yeast cell wall synthesis Kre9/Knh1-like N-terminal" evidence="5">
    <location>
        <begin position="33"/>
        <end position="123"/>
    </location>
</feature>
<keyword evidence="3" id="KW-0472">Membrane</keyword>
<evidence type="ECO:0000259" key="5">
    <source>
        <dbReference type="Pfam" id="PF10342"/>
    </source>
</evidence>
<dbReference type="EMBL" id="JAVHNS010000017">
    <property type="protein sequence ID" value="KAK6332530.1"/>
    <property type="molecule type" value="Genomic_DNA"/>
</dbReference>